<dbReference type="Gene3D" id="1.10.3210.10">
    <property type="entry name" value="Hypothetical protein af1432"/>
    <property type="match status" value="1"/>
</dbReference>
<gene>
    <name evidence="3" type="primary">rny</name>
    <name evidence="2" type="ORF">IHBHHGIJ_02125</name>
    <name evidence="3" type="ORF">KFEGEMFD_01727</name>
</gene>
<dbReference type="InterPro" id="IPR052340">
    <property type="entry name" value="RNase_Y/CdgJ"/>
</dbReference>
<dbReference type="InterPro" id="IPR003607">
    <property type="entry name" value="HD/PDEase_dom"/>
</dbReference>
<dbReference type="PANTHER" id="PTHR33525:SF3">
    <property type="entry name" value="RIBONUCLEASE Y"/>
    <property type="match status" value="1"/>
</dbReference>
<keyword evidence="4" id="KW-1185">Reference proteome</keyword>
<dbReference type="EC" id="3.1.-.-" evidence="3"/>
<evidence type="ECO:0000313" key="2">
    <source>
        <dbReference type="EMBL" id="CAA0091224.1"/>
    </source>
</evidence>
<dbReference type="PANTHER" id="PTHR33525">
    <property type="match status" value="1"/>
</dbReference>
<evidence type="ECO:0000259" key="1">
    <source>
        <dbReference type="PROSITE" id="PS51833"/>
    </source>
</evidence>
<dbReference type="Proteomes" id="UP000439591">
    <property type="component" value="Unassembled WGS sequence"/>
</dbReference>
<dbReference type="PROSITE" id="PS51833">
    <property type="entry name" value="HDOD"/>
    <property type="match status" value="1"/>
</dbReference>
<dbReference type="SUPFAM" id="SSF109604">
    <property type="entry name" value="HD-domain/PDEase-like"/>
    <property type="match status" value="1"/>
</dbReference>
<dbReference type="NCBIfam" id="TIGR00277">
    <property type="entry name" value="HDIG"/>
    <property type="match status" value="1"/>
</dbReference>
<name>A0A5S9P5D6_9GAMM</name>
<dbReference type="EMBL" id="CACSIK010000001">
    <property type="protein sequence ID" value="CAA0091224.1"/>
    <property type="molecule type" value="Genomic_DNA"/>
</dbReference>
<dbReference type="InterPro" id="IPR013976">
    <property type="entry name" value="HDOD"/>
</dbReference>
<dbReference type="Pfam" id="PF08668">
    <property type="entry name" value="HDOD"/>
    <property type="match status" value="1"/>
</dbReference>
<dbReference type="Proteomes" id="UP000435877">
    <property type="component" value="Unassembled WGS sequence"/>
</dbReference>
<accession>A0A5S9P5D6</accession>
<protein>
    <submittedName>
        <fullName evidence="3">Ribonuclease Y</fullName>
        <ecNumber evidence="3">3.1.-.-</ecNumber>
    </submittedName>
</protein>
<dbReference type="InterPro" id="IPR006675">
    <property type="entry name" value="HDIG_dom"/>
</dbReference>
<keyword evidence="3" id="KW-0378">Hydrolase</keyword>
<dbReference type="EMBL" id="CACSIM010000002">
    <property type="protein sequence ID" value="CAA0098674.1"/>
    <property type="molecule type" value="Genomic_DNA"/>
</dbReference>
<dbReference type="GO" id="GO:0016787">
    <property type="term" value="F:hydrolase activity"/>
    <property type="evidence" value="ECO:0007669"/>
    <property type="project" value="UniProtKB-KW"/>
</dbReference>
<reference evidence="4 5" key="1">
    <citation type="submission" date="2019-11" db="EMBL/GenBank/DDBJ databases">
        <authorList>
            <person name="Holert J."/>
        </authorList>
    </citation>
    <scope>NUCLEOTIDE SEQUENCE [LARGE SCALE GENOMIC DNA]</scope>
    <source>
        <strain evidence="3">BC3_2A</strain>
        <strain evidence="2">SB11_1A</strain>
    </source>
</reference>
<dbReference type="AlphaFoldDB" id="A0A5S9P5D6"/>
<feature type="domain" description="HDOD" evidence="1">
    <location>
        <begin position="14"/>
        <end position="211"/>
    </location>
</feature>
<evidence type="ECO:0000313" key="5">
    <source>
        <dbReference type="Proteomes" id="UP000439591"/>
    </source>
</evidence>
<evidence type="ECO:0000313" key="3">
    <source>
        <dbReference type="EMBL" id="CAA0098674.1"/>
    </source>
</evidence>
<sequence length="282" mass="30902">MSNAHDLVSHTTSLISFPDVAIALNTALSKGDNSVQEVANIIERDPALTAALLRISNSASMNTGIEVTTVTRAISRLGYRQINEIVLGVEVAKSFNGLTNDLITIKDFWQHSLYCAVISKKIAKLCRGIDPGTAFTAGLLHDIGQLIIFSNLADESEEFLSKSILDFDGLSTYLCEKEVLGYDHTNVGLELAMRWDLPRALQECLYAHHEPDKISPTPDLVMVVHIANSLAVLAEIQSYTLKDAPEIDANAWLQLNIDPEKAAEILTDVKSEVEELLNVFIA</sequence>
<dbReference type="CDD" id="cd00077">
    <property type="entry name" value="HDc"/>
    <property type="match status" value="1"/>
</dbReference>
<evidence type="ECO:0000313" key="4">
    <source>
        <dbReference type="Proteomes" id="UP000435877"/>
    </source>
</evidence>
<dbReference type="OrthoDB" id="9770715at2"/>
<dbReference type="RefSeq" id="WP_159268711.1">
    <property type="nucleotide sequence ID" value="NZ_CACSIK010000001.1"/>
</dbReference>
<proteinExistence type="predicted"/>
<organism evidence="3 5">
    <name type="scientific">Zhongshania aliphaticivorans</name>
    <dbReference type="NCBI Taxonomy" id="1470434"/>
    <lineage>
        <taxon>Bacteria</taxon>
        <taxon>Pseudomonadati</taxon>
        <taxon>Pseudomonadota</taxon>
        <taxon>Gammaproteobacteria</taxon>
        <taxon>Cellvibrionales</taxon>
        <taxon>Spongiibacteraceae</taxon>
        <taxon>Zhongshania</taxon>
    </lineage>
</organism>